<evidence type="ECO:0008006" key="3">
    <source>
        <dbReference type="Google" id="ProtNLM"/>
    </source>
</evidence>
<keyword evidence="2" id="KW-1185">Reference proteome</keyword>
<dbReference type="RefSeq" id="WP_154282285.1">
    <property type="nucleotide sequence ID" value="NZ_JBHUJQ010000001.1"/>
</dbReference>
<evidence type="ECO:0000313" key="1">
    <source>
        <dbReference type="EMBL" id="MRX77871.1"/>
    </source>
</evidence>
<accession>A0A7K0G2H9</accession>
<gene>
    <name evidence="1" type="ORF">GJU39_17450</name>
</gene>
<protein>
    <recommendedName>
        <fullName evidence="3">Lanthionine synthetase</fullName>
    </recommendedName>
</protein>
<organism evidence="1 2">
    <name type="scientific">Pedobacter petrophilus</name>
    <dbReference type="NCBI Taxonomy" id="1908241"/>
    <lineage>
        <taxon>Bacteria</taxon>
        <taxon>Pseudomonadati</taxon>
        <taxon>Bacteroidota</taxon>
        <taxon>Sphingobacteriia</taxon>
        <taxon>Sphingobacteriales</taxon>
        <taxon>Sphingobacteriaceae</taxon>
        <taxon>Pedobacter</taxon>
    </lineage>
</organism>
<dbReference type="SUPFAM" id="SSF158745">
    <property type="entry name" value="LanC-like"/>
    <property type="match status" value="1"/>
</dbReference>
<dbReference type="InterPro" id="IPR007822">
    <property type="entry name" value="LANC-like"/>
</dbReference>
<reference evidence="1 2" key="1">
    <citation type="submission" date="2019-11" db="EMBL/GenBank/DDBJ databases">
        <title>Pedobacter petrophilus genome.</title>
        <authorList>
            <person name="Feldbauer M.J."/>
            <person name="Newman J.D."/>
        </authorList>
    </citation>
    <scope>NUCLEOTIDE SEQUENCE [LARGE SCALE GENOMIC DNA]</scope>
    <source>
        <strain evidence="1 2">LMG 29686</strain>
    </source>
</reference>
<dbReference type="Proteomes" id="UP000487757">
    <property type="component" value="Unassembled WGS sequence"/>
</dbReference>
<dbReference type="AlphaFoldDB" id="A0A7K0G2H9"/>
<evidence type="ECO:0000313" key="2">
    <source>
        <dbReference type="Proteomes" id="UP000487757"/>
    </source>
</evidence>
<comment type="caution">
    <text evidence="1">The sequence shown here is derived from an EMBL/GenBank/DDBJ whole genome shotgun (WGS) entry which is preliminary data.</text>
</comment>
<sequence>MESVTTYLEKINTEVLLPEIIELVNSEALNTLPNFGVGHGKGGAILLNCLYASYTNNEIYYTAAERFLEAAFDSLNPAKYKSALTSNYYLEIAEFGSLLIYLAREGHIEEDYTPFKRQVDDLLAERVKENMGEKNLGMSKGAIGIGFYLIERSSSSNIAKNAVKLIIDMIERLKEGDQEKGYFWTTHYFKEPRVYTGLAHGSAMVINFLSSAFNAGIQPEKCAEMMRFGLKFLLQNRMNRSLYTSVFPLWIKAHEKTINHCLVYGDIGTSYAIIRAAKILNHQAYLSEGIQIALDTLSRKTIDETFLNDASVKYGVCSPCLIYNRIYQLTGIEDFKQGSAYWLDQITSYANGENKYLGFKSFFFGEHDNAQLDLNFGLIGIALTIMQSVSDKYSINQFTWLH</sequence>
<proteinExistence type="predicted"/>
<dbReference type="GO" id="GO:0031179">
    <property type="term" value="P:peptide modification"/>
    <property type="evidence" value="ECO:0007669"/>
    <property type="project" value="InterPro"/>
</dbReference>
<name>A0A7K0G2H9_9SPHI</name>
<dbReference type="SMART" id="SM01260">
    <property type="entry name" value="LANC_like"/>
    <property type="match status" value="1"/>
</dbReference>
<dbReference type="OrthoDB" id="6313827at2"/>
<dbReference type="Pfam" id="PF05147">
    <property type="entry name" value="LANC_like"/>
    <property type="match status" value="1"/>
</dbReference>
<dbReference type="Gene3D" id="1.50.10.20">
    <property type="match status" value="1"/>
</dbReference>
<dbReference type="EMBL" id="WKKH01000033">
    <property type="protein sequence ID" value="MRX77871.1"/>
    <property type="molecule type" value="Genomic_DNA"/>
</dbReference>